<evidence type="ECO:0000313" key="3">
    <source>
        <dbReference type="Proteomes" id="UP000199126"/>
    </source>
</evidence>
<dbReference type="CDD" id="cd00350">
    <property type="entry name" value="rubredoxin_like"/>
    <property type="match status" value="1"/>
</dbReference>
<dbReference type="InterPro" id="IPR050214">
    <property type="entry name" value="Cys_Synth/Cystath_Beta-Synth"/>
</dbReference>
<evidence type="ECO:0000259" key="1">
    <source>
        <dbReference type="Pfam" id="PF00291"/>
    </source>
</evidence>
<proteinExistence type="predicted"/>
<sequence>MNTTEAFAGLDCTDCGATFDATEPGRCPDCGGPLDATYDYDAVDVDREALSARPHEGLWRFDALLPFPASEAVSTAEGATPLVEAPRFTDELDVGRVVVKDDGRNPTGTTLDRGFSVAMTAAAQSNAEDVTVASPGNGAQSLAAYAGRANVRHHSFVPSRSTFHNKAMTNVHGGDMRVVGGRYPDAVEEKAEDVLDGWLDLQEFTTPYRHEGVKTLAYEIAAGLDWEVPDAVVVPTGTGEFLVGVEKGFRELRSLELVDEVPRLVAAQPEGCAPIATAWERGLDAPEPWSGPDTICGELEITDPAGGELALQALAETDGAAVAVADDDALESAYSAARYEGIEMGANAGVAAAGAWKLADEGEFAPDATVVLLNTEAGGKSSDLLRSHLMGKGI</sequence>
<dbReference type="RefSeq" id="WP_089821477.1">
    <property type="nucleotide sequence ID" value="NZ_FODV01000002.1"/>
</dbReference>
<dbReference type="InterPro" id="IPR001926">
    <property type="entry name" value="TrpB-like_PALP"/>
</dbReference>
<organism evidence="2 3">
    <name type="scientific">Halogranum amylolyticum</name>
    <dbReference type="NCBI Taxonomy" id="660520"/>
    <lineage>
        <taxon>Archaea</taxon>
        <taxon>Methanobacteriati</taxon>
        <taxon>Methanobacteriota</taxon>
        <taxon>Stenosarchaea group</taxon>
        <taxon>Halobacteria</taxon>
        <taxon>Halobacteriales</taxon>
        <taxon>Haloferacaceae</taxon>
    </lineage>
</organism>
<dbReference type="EMBL" id="FODV01000002">
    <property type="protein sequence ID" value="SEO40958.1"/>
    <property type="molecule type" value="Genomic_DNA"/>
</dbReference>
<protein>
    <submittedName>
        <fullName evidence="2">Threonine synthase</fullName>
    </submittedName>
</protein>
<dbReference type="Gene3D" id="3.40.50.1100">
    <property type="match status" value="2"/>
</dbReference>
<accession>A0A1H8PH23</accession>
<keyword evidence="3" id="KW-1185">Reference proteome</keyword>
<dbReference type="InterPro" id="IPR036052">
    <property type="entry name" value="TrpB-like_PALP_sf"/>
</dbReference>
<dbReference type="Proteomes" id="UP000199126">
    <property type="component" value="Unassembled WGS sequence"/>
</dbReference>
<dbReference type="OrthoDB" id="341080at2157"/>
<dbReference type="Pfam" id="PF00291">
    <property type="entry name" value="PALP"/>
    <property type="match status" value="1"/>
</dbReference>
<reference evidence="3" key="1">
    <citation type="submission" date="2016-10" db="EMBL/GenBank/DDBJ databases">
        <authorList>
            <person name="Varghese N."/>
            <person name="Submissions S."/>
        </authorList>
    </citation>
    <scope>NUCLEOTIDE SEQUENCE [LARGE SCALE GENOMIC DNA]</scope>
    <source>
        <strain evidence="3">CGMCC 1.10121</strain>
    </source>
</reference>
<evidence type="ECO:0000313" key="2">
    <source>
        <dbReference type="EMBL" id="SEO40958.1"/>
    </source>
</evidence>
<dbReference type="PANTHER" id="PTHR10314">
    <property type="entry name" value="CYSTATHIONINE BETA-SYNTHASE"/>
    <property type="match status" value="1"/>
</dbReference>
<name>A0A1H8PH23_9EURY</name>
<dbReference type="SUPFAM" id="SSF53686">
    <property type="entry name" value="Tryptophan synthase beta subunit-like PLP-dependent enzymes"/>
    <property type="match status" value="1"/>
</dbReference>
<gene>
    <name evidence="2" type="ORF">SAMN04487948_102285</name>
</gene>
<feature type="domain" description="Tryptophan synthase beta chain-like PALP" evidence="1">
    <location>
        <begin position="73"/>
        <end position="375"/>
    </location>
</feature>
<dbReference type="AlphaFoldDB" id="A0A1H8PH23"/>